<evidence type="ECO:0000256" key="4">
    <source>
        <dbReference type="ARBA" id="ARBA00022679"/>
    </source>
</evidence>
<name>A0A2U1ZSF4_9MICO</name>
<dbReference type="InterPro" id="IPR035902">
    <property type="entry name" value="Nuc_phospho_transferase"/>
</dbReference>
<dbReference type="OrthoDB" id="9806430at2"/>
<feature type="binding site" evidence="9">
    <location>
        <position position="167"/>
    </location>
    <ligand>
        <name>anthranilate</name>
        <dbReference type="ChEBI" id="CHEBI:16567"/>
        <label>2</label>
    </ligand>
</feature>
<dbReference type="InterPro" id="IPR000312">
    <property type="entry name" value="Glycosyl_Trfase_fam3"/>
</dbReference>
<keyword evidence="3 9" id="KW-0328">Glycosyltransferase</keyword>
<evidence type="ECO:0000259" key="10">
    <source>
        <dbReference type="Pfam" id="PF00591"/>
    </source>
</evidence>
<feature type="binding site" evidence="9">
    <location>
        <position position="226"/>
    </location>
    <ligand>
        <name>Mg(2+)</name>
        <dbReference type="ChEBI" id="CHEBI:18420"/>
        <label>2</label>
    </ligand>
</feature>
<comment type="function">
    <text evidence="9">Catalyzes the transfer of the phosphoribosyl group of 5-phosphorylribose-1-pyrophosphate (PRPP) to anthranilate to yield N-(5'-phosphoribosyl)-anthranilate (PRA).</text>
</comment>
<comment type="similarity">
    <text evidence="8">In the C-terminal section; belongs to the anthranilate phosphoribosyltransferase family.</text>
</comment>
<comment type="caution">
    <text evidence="9">Lacks conserved residue(s) required for the propagation of feature annotation.</text>
</comment>
<dbReference type="AlphaFoldDB" id="A0A2U1ZSF4"/>
<dbReference type="GO" id="GO:0004048">
    <property type="term" value="F:anthranilate phosphoribosyltransferase activity"/>
    <property type="evidence" value="ECO:0007669"/>
    <property type="project" value="UniProtKB-UniRule"/>
</dbReference>
<comment type="pathway">
    <text evidence="1 9">Amino-acid biosynthesis; L-tryptophan biosynthesis; L-tryptophan from chorismate: step 2/5.</text>
</comment>
<evidence type="ECO:0000256" key="5">
    <source>
        <dbReference type="ARBA" id="ARBA00022822"/>
    </source>
</evidence>
<accession>A0A2U1ZSF4</accession>
<dbReference type="InterPro" id="IPR005940">
    <property type="entry name" value="Anthranilate_Pribosyl_Tfrase"/>
</dbReference>
<comment type="caution">
    <text evidence="12">The sequence shown here is derived from an EMBL/GenBank/DDBJ whole genome shotgun (WGS) entry which is preliminary data.</text>
</comment>
<keyword evidence="5 9" id="KW-0822">Tryptophan biosynthesis</keyword>
<feature type="binding site" evidence="9">
    <location>
        <position position="81"/>
    </location>
    <ligand>
        <name>5-phospho-alpha-D-ribose 1-diphosphate</name>
        <dbReference type="ChEBI" id="CHEBI:58017"/>
    </ligand>
</feature>
<evidence type="ECO:0000256" key="6">
    <source>
        <dbReference type="ARBA" id="ARBA00023141"/>
    </source>
</evidence>
<dbReference type="GO" id="GO:0000162">
    <property type="term" value="P:L-tryptophan biosynthetic process"/>
    <property type="evidence" value="ECO:0007669"/>
    <property type="project" value="UniProtKB-UniRule"/>
</dbReference>
<feature type="binding site" evidence="9">
    <location>
        <position position="89"/>
    </location>
    <ligand>
        <name>5-phospho-alpha-D-ribose 1-diphosphate</name>
        <dbReference type="ChEBI" id="CHEBI:58017"/>
    </ligand>
</feature>
<dbReference type="Gene3D" id="1.20.970.10">
    <property type="entry name" value="Transferase, Pyrimidine Nucleoside Phosphorylase, Chain C"/>
    <property type="match status" value="1"/>
</dbReference>
<dbReference type="Pfam" id="PF02885">
    <property type="entry name" value="Glycos_trans_3N"/>
    <property type="match status" value="1"/>
</dbReference>
<dbReference type="GO" id="GO:0005829">
    <property type="term" value="C:cytosol"/>
    <property type="evidence" value="ECO:0007669"/>
    <property type="project" value="TreeGrafter"/>
</dbReference>
<feature type="binding site" evidence="9">
    <location>
        <position position="112"/>
    </location>
    <ligand>
        <name>anthranilate</name>
        <dbReference type="ChEBI" id="CHEBI:16567"/>
        <label>1</label>
    </ligand>
</feature>
<keyword evidence="6 9" id="KW-0057">Aromatic amino acid biosynthesis</keyword>
<protein>
    <recommendedName>
        <fullName evidence="9">Anthranilate phosphoribosyltransferase</fullName>
        <ecNumber evidence="9">2.4.2.18</ecNumber>
    </recommendedName>
</protein>
<feature type="binding site" evidence="9">
    <location>
        <position position="226"/>
    </location>
    <ligand>
        <name>Mg(2+)</name>
        <dbReference type="ChEBI" id="CHEBI:18420"/>
        <label>1</label>
    </ligand>
</feature>
<keyword evidence="2 9" id="KW-0028">Amino-acid biosynthesis</keyword>
<evidence type="ECO:0000259" key="11">
    <source>
        <dbReference type="Pfam" id="PF02885"/>
    </source>
</evidence>
<proteinExistence type="inferred from homology"/>
<comment type="subunit">
    <text evidence="9">Homodimer.</text>
</comment>
<dbReference type="EMBL" id="PYHR01000002">
    <property type="protein sequence ID" value="PWD49852.1"/>
    <property type="molecule type" value="Genomic_DNA"/>
</dbReference>
<dbReference type="PANTHER" id="PTHR43285">
    <property type="entry name" value="ANTHRANILATE PHOSPHORIBOSYLTRANSFERASE"/>
    <property type="match status" value="1"/>
</dbReference>
<evidence type="ECO:0000256" key="8">
    <source>
        <dbReference type="ARBA" id="ARBA00061188"/>
    </source>
</evidence>
<reference evidence="12 13" key="1">
    <citation type="submission" date="2018-03" db="EMBL/GenBank/DDBJ databases">
        <title>Genome assembly of novel Miniimonas species PCH200.</title>
        <authorList>
            <person name="Thakur V."/>
            <person name="Kumar V."/>
            <person name="Singh D."/>
        </authorList>
    </citation>
    <scope>NUCLEOTIDE SEQUENCE [LARGE SCALE GENOMIC DNA]</scope>
    <source>
        <strain evidence="12 13">PCH200</strain>
    </source>
</reference>
<evidence type="ECO:0000256" key="7">
    <source>
        <dbReference type="ARBA" id="ARBA00052328"/>
    </source>
</evidence>
<feature type="binding site" evidence="9">
    <location>
        <position position="225"/>
    </location>
    <ligand>
        <name>Mg(2+)</name>
        <dbReference type="ChEBI" id="CHEBI:18420"/>
        <label>2</label>
    </ligand>
</feature>
<dbReference type="InterPro" id="IPR017459">
    <property type="entry name" value="Glycosyl_Trfase_fam3_N_dom"/>
</dbReference>
<evidence type="ECO:0000256" key="9">
    <source>
        <dbReference type="HAMAP-Rule" id="MF_00211"/>
    </source>
</evidence>
<evidence type="ECO:0000256" key="3">
    <source>
        <dbReference type="ARBA" id="ARBA00022676"/>
    </source>
</evidence>
<dbReference type="SUPFAM" id="SSF47648">
    <property type="entry name" value="Nucleoside phosphorylase/phosphoribosyltransferase N-terminal domain"/>
    <property type="match status" value="1"/>
</dbReference>
<sequence length="347" mass="35817">MREWRSLLRDLVDGVDLTSSDARDAMEQVMAGDVSPVALAGFLVALSAKGETVDELAGLSEAMVDAAVPLPIAGRTVDIVGTGGDMHRTVNISTMAALVTAGTGLRVVKHGNRAASSASGTADVLEALGVRLDATPERVAELAERVGITFVFAQVFHPSMRHAGATRRELGIPTVFNVLGPLTNPARPVAGAIGVANARMAPLMAGVFARRDTSVLLFRSGDGLDEWATTAPAHVWEVRDGVVLEHEIDATEAFGMPRATLEDLRGADAVHNAGVVRQVLDGERGPIRDAVLLGAASAVVAEGSLVGEGDLVARMREGLAVAGEAVDSGAAAAVLERWVTASGDATA</sequence>
<dbReference type="PANTHER" id="PTHR43285:SF2">
    <property type="entry name" value="ANTHRANILATE PHOSPHORIBOSYLTRANSFERASE"/>
    <property type="match status" value="1"/>
</dbReference>
<keyword evidence="13" id="KW-1185">Reference proteome</keyword>
<dbReference type="FunFam" id="3.40.1030.10:FF:000002">
    <property type="entry name" value="Anthranilate phosphoribosyltransferase"/>
    <property type="match status" value="1"/>
</dbReference>
<dbReference type="Pfam" id="PF00591">
    <property type="entry name" value="Glycos_transf_3"/>
    <property type="match status" value="1"/>
</dbReference>
<evidence type="ECO:0000313" key="12">
    <source>
        <dbReference type="EMBL" id="PWD49852.1"/>
    </source>
</evidence>
<feature type="domain" description="Glycosyl transferase family 3 N-terminal" evidence="11">
    <location>
        <begin position="6"/>
        <end position="67"/>
    </location>
</feature>
<dbReference type="EC" id="2.4.2.18" evidence="9"/>
<evidence type="ECO:0000256" key="2">
    <source>
        <dbReference type="ARBA" id="ARBA00022605"/>
    </source>
</evidence>
<dbReference type="UniPathway" id="UPA00035">
    <property type="reaction ID" value="UER00041"/>
</dbReference>
<dbReference type="InterPro" id="IPR036320">
    <property type="entry name" value="Glycosyl_Trfase_fam3_N_dom_sf"/>
</dbReference>
<dbReference type="HAMAP" id="MF_00211">
    <property type="entry name" value="TrpD"/>
    <property type="match status" value="1"/>
</dbReference>
<feature type="binding site" evidence="9">
    <location>
        <position position="93"/>
    </location>
    <ligand>
        <name>Mg(2+)</name>
        <dbReference type="ChEBI" id="CHEBI:18420"/>
        <label>1</label>
    </ligand>
</feature>
<gene>
    <name evidence="9 12" type="primary">trpD</name>
    <name evidence="12" type="ORF">C8046_03265</name>
</gene>
<evidence type="ECO:0000313" key="13">
    <source>
        <dbReference type="Proteomes" id="UP000245166"/>
    </source>
</evidence>
<dbReference type="NCBIfam" id="TIGR01245">
    <property type="entry name" value="trpD"/>
    <property type="match status" value="1"/>
</dbReference>
<feature type="binding site" evidence="9">
    <location>
        <position position="121"/>
    </location>
    <ligand>
        <name>5-phospho-alpha-D-ribose 1-diphosphate</name>
        <dbReference type="ChEBI" id="CHEBI:58017"/>
    </ligand>
</feature>
<dbReference type="Gene3D" id="3.40.1030.10">
    <property type="entry name" value="Nucleoside phosphorylase/phosphoribosyltransferase catalytic domain"/>
    <property type="match status" value="1"/>
</dbReference>
<dbReference type="RefSeq" id="WP_109228235.1">
    <property type="nucleotide sequence ID" value="NZ_PYHR01000002.1"/>
</dbReference>
<dbReference type="Proteomes" id="UP000245166">
    <property type="component" value="Unassembled WGS sequence"/>
</dbReference>
<comment type="similarity">
    <text evidence="9">Belongs to the anthranilate phosphoribosyltransferase family.</text>
</comment>
<dbReference type="SUPFAM" id="SSF52418">
    <property type="entry name" value="Nucleoside phosphorylase/phosphoribosyltransferase catalytic domain"/>
    <property type="match status" value="1"/>
</dbReference>
<feature type="binding site" evidence="9">
    <location>
        <begin position="109"/>
        <end position="117"/>
    </location>
    <ligand>
        <name>5-phospho-alpha-D-ribose 1-diphosphate</name>
        <dbReference type="ChEBI" id="CHEBI:58017"/>
    </ligand>
</feature>
<keyword evidence="9" id="KW-0479">Metal-binding</keyword>
<evidence type="ECO:0000256" key="1">
    <source>
        <dbReference type="ARBA" id="ARBA00004907"/>
    </source>
</evidence>
<comment type="catalytic activity">
    <reaction evidence="7 9">
        <text>N-(5-phospho-beta-D-ribosyl)anthranilate + diphosphate = 5-phospho-alpha-D-ribose 1-diphosphate + anthranilate</text>
        <dbReference type="Rhea" id="RHEA:11768"/>
        <dbReference type="ChEBI" id="CHEBI:16567"/>
        <dbReference type="ChEBI" id="CHEBI:18277"/>
        <dbReference type="ChEBI" id="CHEBI:33019"/>
        <dbReference type="ChEBI" id="CHEBI:58017"/>
        <dbReference type="EC" id="2.4.2.18"/>
    </reaction>
</comment>
<organism evidence="12 13">
    <name type="scientific">Serinibacter arcticus</name>
    <dbReference type="NCBI Taxonomy" id="1655435"/>
    <lineage>
        <taxon>Bacteria</taxon>
        <taxon>Bacillati</taxon>
        <taxon>Actinomycetota</taxon>
        <taxon>Actinomycetes</taxon>
        <taxon>Micrococcales</taxon>
        <taxon>Beutenbergiaceae</taxon>
        <taxon>Serinibacter</taxon>
    </lineage>
</organism>
<feature type="domain" description="Glycosyl transferase family 3" evidence="10">
    <location>
        <begin position="75"/>
        <end position="331"/>
    </location>
</feature>
<feature type="binding site" evidence="9">
    <location>
        <position position="81"/>
    </location>
    <ligand>
        <name>anthranilate</name>
        <dbReference type="ChEBI" id="CHEBI:16567"/>
        <label>1</label>
    </ligand>
</feature>
<keyword evidence="4 9" id="KW-0808">Transferase</keyword>
<dbReference type="GO" id="GO:0000287">
    <property type="term" value="F:magnesium ion binding"/>
    <property type="evidence" value="ECO:0007669"/>
    <property type="project" value="UniProtKB-UniRule"/>
</dbReference>
<feature type="binding site" evidence="9">
    <location>
        <begin position="91"/>
        <end position="94"/>
    </location>
    <ligand>
        <name>5-phospho-alpha-D-ribose 1-diphosphate</name>
        <dbReference type="ChEBI" id="CHEBI:58017"/>
    </ligand>
</feature>
<keyword evidence="9" id="KW-0460">Magnesium</keyword>
<feature type="binding site" evidence="9">
    <location>
        <begin position="84"/>
        <end position="85"/>
    </location>
    <ligand>
        <name>5-phospho-alpha-D-ribose 1-diphosphate</name>
        <dbReference type="ChEBI" id="CHEBI:58017"/>
    </ligand>
</feature>
<comment type="cofactor">
    <cofactor evidence="9">
        <name>Mg(2+)</name>
        <dbReference type="ChEBI" id="CHEBI:18420"/>
    </cofactor>
    <text evidence="9">Binds 2 magnesium ions per monomer.</text>
</comment>